<organism evidence="2 3">
    <name type="scientific">Solilutibacter silvestris</name>
    <dbReference type="NCBI Taxonomy" id="1645665"/>
    <lineage>
        <taxon>Bacteria</taxon>
        <taxon>Pseudomonadati</taxon>
        <taxon>Pseudomonadota</taxon>
        <taxon>Gammaproteobacteria</taxon>
        <taxon>Lysobacterales</taxon>
        <taxon>Lysobacteraceae</taxon>
        <taxon>Solilutibacter</taxon>
    </lineage>
</organism>
<comment type="caution">
    <text evidence="2">The sequence shown here is derived from an EMBL/GenBank/DDBJ whole genome shotgun (WGS) entry which is preliminary data.</text>
</comment>
<evidence type="ECO:0000313" key="2">
    <source>
        <dbReference type="EMBL" id="PNS09843.1"/>
    </source>
</evidence>
<evidence type="ECO:0008006" key="4">
    <source>
        <dbReference type="Google" id="ProtNLM"/>
    </source>
</evidence>
<reference evidence="2 3" key="1">
    <citation type="submission" date="2017-08" db="EMBL/GenBank/DDBJ databases">
        <title>Lysobacter sylvestris genome.</title>
        <authorList>
            <person name="Zhang D.-C."/>
            <person name="Albuquerque L."/>
            <person name="Franca L."/>
            <person name="Froufe H.J.C."/>
            <person name="Barroso C."/>
            <person name="Egas C."/>
            <person name="Da Costa M."/>
            <person name="Margesin R."/>
        </authorList>
    </citation>
    <scope>NUCLEOTIDE SEQUENCE [LARGE SCALE GENOMIC DNA]</scope>
    <source>
        <strain evidence="2 3">AM20-91</strain>
    </source>
</reference>
<dbReference type="Proteomes" id="UP000236220">
    <property type="component" value="Unassembled WGS sequence"/>
</dbReference>
<dbReference type="AlphaFoldDB" id="A0A2K1Q4A3"/>
<sequence>MSLRILPLPTLALLGLSAASLGFLGWILLPGARSLPLAAAAPQPSVLSAYAVGRMLPVASVSVADPAWSHPLFFRDRKPHVASLMDTGSVPQIATFDATLTGIIRSNTLNMASLQCTGASQPTRVRLGQEVPDAPGWRLVALTTRTARFRSGDDEKVLKLEVARLDGPAPPPSPAATTVPPVVANTSGQSTGGSEKQQSVPPPLVTNSMPPPKPTALTQQQQVDAVRQRVDAARKAMHQPSSTANH</sequence>
<evidence type="ECO:0000313" key="3">
    <source>
        <dbReference type="Proteomes" id="UP000236220"/>
    </source>
</evidence>
<keyword evidence="3" id="KW-1185">Reference proteome</keyword>
<gene>
    <name evidence="2" type="ORF">Lysil_1472</name>
</gene>
<feature type="compositionally biased region" description="Pro residues" evidence="1">
    <location>
        <begin position="200"/>
        <end position="214"/>
    </location>
</feature>
<name>A0A2K1Q4A3_9GAMM</name>
<feature type="compositionally biased region" description="Polar residues" evidence="1">
    <location>
        <begin position="185"/>
        <end position="199"/>
    </location>
</feature>
<evidence type="ECO:0000256" key="1">
    <source>
        <dbReference type="SAM" id="MobiDB-lite"/>
    </source>
</evidence>
<dbReference type="EMBL" id="NPZB01000001">
    <property type="protein sequence ID" value="PNS09843.1"/>
    <property type="molecule type" value="Genomic_DNA"/>
</dbReference>
<accession>A0A2K1Q4A3</accession>
<feature type="region of interest" description="Disordered" evidence="1">
    <location>
        <begin position="165"/>
        <end position="246"/>
    </location>
</feature>
<proteinExistence type="predicted"/>
<feature type="compositionally biased region" description="Low complexity" evidence="1">
    <location>
        <begin position="175"/>
        <end position="184"/>
    </location>
</feature>
<protein>
    <recommendedName>
        <fullName evidence="4">General secretion pathway protein N</fullName>
    </recommendedName>
</protein>